<dbReference type="EMBL" id="UYYB01032581">
    <property type="protein sequence ID" value="VDM73813.1"/>
    <property type="molecule type" value="Genomic_DNA"/>
</dbReference>
<dbReference type="GO" id="GO:0005794">
    <property type="term" value="C:Golgi apparatus"/>
    <property type="evidence" value="ECO:0007669"/>
    <property type="project" value="TreeGrafter"/>
</dbReference>
<dbReference type="AlphaFoldDB" id="A0A3P7J0I9"/>
<comment type="subcellular location">
    <subcellularLocation>
        <location evidence="1">Membrane</location>
        <topology evidence="1">Multi-pass membrane protein</topology>
    </subcellularLocation>
</comment>
<keyword evidence="2 5" id="KW-0812">Transmembrane</keyword>
<evidence type="ECO:0000256" key="4">
    <source>
        <dbReference type="ARBA" id="ARBA00023136"/>
    </source>
</evidence>
<sequence>MFAWSIWSLHFGTNLIRQNNSNESLLKTYAITQVRLSFRQLYAFSQNFLPDSILLETPLGRIKYTHVPFLAVLSVSVFSLAGVMSSVVVLQCVLAVQISWTYLRFFNPHEMDSIYGDSSDHFVWASLFPRIIQPFCTVLGRICFRILVKLGVCKR</sequence>
<keyword evidence="7" id="KW-1185">Reference proteome</keyword>
<keyword evidence="4 5" id="KW-0472">Membrane</keyword>
<evidence type="ECO:0000256" key="2">
    <source>
        <dbReference type="ARBA" id="ARBA00022692"/>
    </source>
</evidence>
<dbReference type="Proteomes" id="UP000270094">
    <property type="component" value="Unassembled WGS sequence"/>
</dbReference>
<dbReference type="GO" id="GO:0016020">
    <property type="term" value="C:membrane"/>
    <property type="evidence" value="ECO:0007669"/>
    <property type="project" value="UniProtKB-SubCell"/>
</dbReference>
<organism evidence="6 7">
    <name type="scientific">Strongylus vulgaris</name>
    <name type="common">Blood worm</name>
    <dbReference type="NCBI Taxonomy" id="40348"/>
    <lineage>
        <taxon>Eukaryota</taxon>
        <taxon>Metazoa</taxon>
        <taxon>Ecdysozoa</taxon>
        <taxon>Nematoda</taxon>
        <taxon>Chromadorea</taxon>
        <taxon>Rhabditida</taxon>
        <taxon>Rhabditina</taxon>
        <taxon>Rhabditomorpha</taxon>
        <taxon>Strongyloidea</taxon>
        <taxon>Strongylidae</taxon>
        <taxon>Strongylus</taxon>
    </lineage>
</organism>
<dbReference type="GO" id="GO:0006890">
    <property type="term" value="P:retrograde vesicle-mediated transport, Golgi to endoplasmic reticulum"/>
    <property type="evidence" value="ECO:0007669"/>
    <property type="project" value="InterPro"/>
</dbReference>
<accession>A0A3P7J0I9</accession>
<reference evidence="6 7" key="1">
    <citation type="submission" date="2018-11" db="EMBL/GenBank/DDBJ databases">
        <authorList>
            <consortium name="Pathogen Informatics"/>
        </authorList>
    </citation>
    <scope>NUCLEOTIDE SEQUENCE [LARGE SCALE GENOMIC DNA]</scope>
</reference>
<dbReference type="PANTHER" id="PTHR13377:SF3">
    <property type="entry name" value="TRANSMEMBRANE PROTEIN 115"/>
    <property type="match status" value="1"/>
</dbReference>
<dbReference type="PANTHER" id="PTHR13377">
    <property type="entry name" value="PLACENTAL PROTEIN 6"/>
    <property type="match status" value="1"/>
</dbReference>
<protein>
    <submittedName>
        <fullName evidence="6">Uncharacterized protein</fullName>
    </submittedName>
</protein>
<dbReference type="InterPro" id="IPR013861">
    <property type="entry name" value="TMEM115/Pdh1/Rbl19"/>
</dbReference>
<proteinExistence type="predicted"/>
<feature type="non-terminal residue" evidence="6">
    <location>
        <position position="155"/>
    </location>
</feature>
<evidence type="ECO:0000256" key="5">
    <source>
        <dbReference type="SAM" id="Phobius"/>
    </source>
</evidence>
<gene>
    <name evidence="6" type="ORF">SVUK_LOCUS8811</name>
</gene>
<dbReference type="OrthoDB" id="73612at2759"/>
<evidence type="ECO:0000256" key="3">
    <source>
        <dbReference type="ARBA" id="ARBA00022989"/>
    </source>
</evidence>
<keyword evidence="3 5" id="KW-1133">Transmembrane helix</keyword>
<name>A0A3P7J0I9_STRVU</name>
<feature type="transmembrane region" description="Helical" evidence="5">
    <location>
        <begin position="69"/>
        <end position="102"/>
    </location>
</feature>
<evidence type="ECO:0000313" key="7">
    <source>
        <dbReference type="Proteomes" id="UP000270094"/>
    </source>
</evidence>
<evidence type="ECO:0000313" key="6">
    <source>
        <dbReference type="EMBL" id="VDM73813.1"/>
    </source>
</evidence>
<evidence type="ECO:0000256" key="1">
    <source>
        <dbReference type="ARBA" id="ARBA00004141"/>
    </source>
</evidence>